<sequence length="1767" mass="195624">MRREAMKAKMILKKGMVFLFAMVMVLTGIFSLGVMAASGLEGAYISPKSKMGLQYANNFSRDVSKSQVSVPNFMADSDTNGEEPNKSFNAQQVAAGNSDAGQKWRGFAAYAKNHDPSDFWVKYKNVTTANGKSVDLKIEVTDWKTQNDESKPLPSNGDMFGHDNNSAHLGYAIGFSYKKTGVVMFSGFKWVKFKYTFLYNGTKTKAPFTGFATFQDIDQNQYVTITDGTECISKASYIGGSDGNTWCEPDGWTYKAIKDQNASSDMGKDTFNKTCISLYVKDMTDMSIKYGWTGHTAIAYFDLAPWAMNSFEDNANPDVPKKLIQSGSSWISNEKTSAVAYKLGDTYSYRYEDTTPTYATDILSNLWNGQNKTAISSYVWEDTLDSGLSYVAGSLQVNVGGEDFTSEFSDSSSGQNIKFSATSKALANTSFYGKKVTVTFKVKIKDSSYNWLGHERTADNKCRLIPNTAKRSMTYLKKLAYDDKKEVYTVTDGDYTSIPQNTSTVWSKVPIGDPDNPDPDPKKTVSDEDEKNVLNNTLTNADETFTYTVSKEIEKNMPSTAKYSKVVIKDDVDSCLTIDSVKFYAGDKDVTSSFAPTSANKGNYLEYAASSDLLNNKDFYGNNAGTTVKMVIKTHIDAKKVSIETLREHGHLVENDKKTETNIKIKNETTVTTTKADNQGTWDVDKKVTPPPTTTDSPIPSIKDPVKKVSDSDDLNWDATVKQDGEKTPGSHNRVTDVTNQWLYTLTQEIPAHTVELYHYKSFTITDAVDSCLSYDVKDITIKAGDKDYTDKFDITKGDDNSLTLTAKSDVLASDEFYGGKSGNKIVVSFPVKISADAKTLKDENLGHLEIGGKKMAHLQKVSDLQKLSGFTDLVKSKDNEYVYAFLNQAKSHIDSQIKYEGQTGVKDRTTDKVETAVETADPTIKKESSKYEWQVGDKVDYTINVGDANSNSIADNVVVTDESLPKAMLPDKDSITISSTFDKEKSGAPEDRDISKDAKIEYTEKGFVITIPKLYRGETATIKLTCTAKEKSTYDSITDQWADCLEKANADKKLTCVNGEVIENRAFVTATLMLKDKDTPPDDLERVWVNTPHLNIKKSVEKKEYNVGETVKYTLVVTNVHEGTLARDIVITDQLQTPGETIVEGTIRLKDETGAVYDLGKKAGKDAEKPYLETQDDTSFKITTGMNLRYDGESPFKKLAEIDDKVHWKNKEGLTQEEWDAPITHTKFTVTYEAKINKEPADTNQFVNVATAKGSNTDEVKDDEIVYLKTPVIKTEKESDKDSYQKGETAKYHLTVTQTREDRTAVNVVIKDALKDEDSEKERIKGDTIKVYYNGNEFTPVSVKSDDTSFTIETGKNLTVKDKLEVTYDAEVLSDLNKDSITNIVKAKADNAYAEIELDVPVTKVTQNISARKTSNPASGTVVKQGGQIIYYIDVHNDSDTTLKNVLVRDAVPELSSYIEGSASNNGKIMEINGKQYVTYVIDTLRAGSTQTLSFAVTVDEKATSEDVILNTAEIKETTEKDLNEDGNIPDDLWNEDFKETNTTKHPLSNWATDIKTVKVGTPDSYIEKRADSAVYDVGETIHYTIVAEQTTKDGRLTNAVVEDKDLPDGVDIDYDSIKVDGNTVPEQDTMTSDTNSIYLIRTKKGFKVVYPELSEKSTITFDAVINSEKLVGKKIPNKATIISDQTPEKEAVVKVKVPKNPIEKVIKKIINRKGVSGNSSPKGVKTGLSTHAGLFAGIAAALLAAAAVLIKIRKAKKKPMTLEKF</sequence>
<evidence type="ECO:0000313" key="5">
    <source>
        <dbReference type="Proteomes" id="UP000286561"/>
    </source>
</evidence>
<dbReference type="NCBIfam" id="TIGR01451">
    <property type="entry name" value="B_ant_repeat"/>
    <property type="match status" value="2"/>
</dbReference>
<feature type="transmembrane region" description="Helical" evidence="2">
    <location>
        <begin position="1730"/>
        <end position="1752"/>
    </location>
</feature>
<dbReference type="InterPro" id="IPR001434">
    <property type="entry name" value="OmcB-like_DUF11"/>
</dbReference>
<gene>
    <name evidence="4" type="ORF">DW972_04540</name>
</gene>
<proteinExistence type="predicted"/>
<dbReference type="InterPro" id="IPR047589">
    <property type="entry name" value="DUF11_rpt"/>
</dbReference>
<feature type="region of interest" description="Disordered" evidence="1">
    <location>
        <begin position="505"/>
        <end position="528"/>
    </location>
</feature>
<evidence type="ECO:0000259" key="3">
    <source>
        <dbReference type="Pfam" id="PF01345"/>
    </source>
</evidence>
<evidence type="ECO:0000256" key="2">
    <source>
        <dbReference type="SAM" id="Phobius"/>
    </source>
</evidence>
<dbReference type="InterPro" id="IPR051172">
    <property type="entry name" value="Chlamydia_OmcB"/>
</dbReference>
<dbReference type="InterPro" id="IPR026466">
    <property type="entry name" value="Fim_isopep_form_D2_dom"/>
</dbReference>
<dbReference type="PANTHER" id="PTHR34819">
    <property type="entry name" value="LARGE CYSTEINE-RICH PERIPLASMIC PROTEIN OMCB"/>
    <property type="match status" value="1"/>
</dbReference>
<name>A0A413PZK4_9FIRM</name>
<organism evidence="4 5">
    <name type="scientific">Anaerobutyricum hallii</name>
    <dbReference type="NCBI Taxonomy" id="39488"/>
    <lineage>
        <taxon>Bacteria</taxon>
        <taxon>Bacillati</taxon>
        <taxon>Bacillota</taxon>
        <taxon>Clostridia</taxon>
        <taxon>Lachnospirales</taxon>
        <taxon>Lachnospiraceae</taxon>
        <taxon>Anaerobutyricum</taxon>
    </lineage>
</organism>
<dbReference type="PANTHER" id="PTHR34819:SF3">
    <property type="entry name" value="CELL SURFACE PROTEIN"/>
    <property type="match status" value="1"/>
</dbReference>
<dbReference type="EMBL" id="QSEP01000016">
    <property type="protein sequence ID" value="RGZ84490.1"/>
    <property type="molecule type" value="Genomic_DNA"/>
</dbReference>
<evidence type="ECO:0000256" key="1">
    <source>
        <dbReference type="SAM" id="MobiDB-lite"/>
    </source>
</evidence>
<keyword evidence="2" id="KW-0812">Transmembrane</keyword>
<feature type="domain" description="DUF11" evidence="3">
    <location>
        <begin position="1420"/>
        <end position="1529"/>
    </location>
</feature>
<dbReference type="Proteomes" id="UP000286561">
    <property type="component" value="Unassembled WGS sequence"/>
</dbReference>
<dbReference type="SUPFAM" id="SSF49401">
    <property type="entry name" value="Bacterial adhesins"/>
    <property type="match status" value="1"/>
</dbReference>
<protein>
    <submittedName>
        <fullName evidence="4">Isopeptide-forming domain-containing fimbrial protein</fullName>
    </submittedName>
</protein>
<keyword evidence="2" id="KW-1133">Transmembrane helix</keyword>
<keyword evidence="2" id="KW-0472">Membrane</keyword>
<dbReference type="NCBIfam" id="TIGR04226">
    <property type="entry name" value="RrgB_K2N_iso_D2"/>
    <property type="match status" value="3"/>
</dbReference>
<accession>A0A413PZK4</accession>
<feature type="region of interest" description="Disordered" evidence="1">
    <location>
        <begin position="671"/>
        <end position="711"/>
    </location>
</feature>
<dbReference type="Gene3D" id="2.60.40.740">
    <property type="match status" value="5"/>
</dbReference>
<reference evidence="4 5" key="1">
    <citation type="submission" date="2018-08" db="EMBL/GenBank/DDBJ databases">
        <title>A genome reference for cultivated species of the human gut microbiota.</title>
        <authorList>
            <person name="Zou Y."/>
            <person name="Xue W."/>
            <person name="Luo G."/>
        </authorList>
    </citation>
    <scope>NUCLEOTIDE SEQUENCE [LARGE SCALE GENOMIC DNA]</scope>
    <source>
        <strain evidence="4 5">AM48-23BH</strain>
    </source>
</reference>
<dbReference type="InterPro" id="IPR008966">
    <property type="entry name" value="Adhesion_dom_sf"/>
</dbReference>
<feature type="compositionally biased region" description="Polar residues" evidence="1">
    <location>
        <begin position="671"/>
        <end position="681"/>
    </location>
</feature>
<evidence type="ECO:0000313" key="4">
    <source>
        <dbReference type="EMBL" id="RGZ84490.1"/>
    </source>
</evidence>
<dbReference type="Pfam" id="PF01345">
    <property type="entry name" value="DUF11"/>
    <property type="match status" value="1"/>
</dbReference>
<feature type="compositionally biased region" description="Low complexity" evidence="1">
    <location>
        <begin position="694"/>
        <end position="703"/>
    </location>
</feature>
<comment type="caution">
    <text evidence="4">The sequence shown here is derived from an EMBL/GenBank/DDBJ whole genome shotgun (WGS) entry which is preliminary data.</text>
</comment>